<evidence type="ECO:0000313" key="3">
    <source>
        <dbReference type="Proteomes" id="UP001597400"/>
    </source>
</evidence>
<organism evidence="2 3">
    <name type="scientific">Sphingomonas arantia</name>
    <dbReference type="NCBI Taxonomy" id="1460676"/>
    <lineage>
        <taxon>Bacteria</taxon>
        <taxon>Pseudomonadati</taxon>
        <taxon>Pseudomonadota</taxon>
        <taxon>Alphaproteobacteria</taxon>
        <taxon>Sphingomonadales</taxon>
        <taxon>Sphingomonadaceae</taxon>
        <taxon>Sphingomonas</taxon>
    </lineage>
</organism>
<name>A0ABW4TUT2_9SPHN</name>
<feature type="transmembrane region" description="Helical" evidence="1">
    <location>
        <begin position="95"/>
        <end position="118"/>
    </location>
</feature>
<reference evidence="3" key="1">
    <citation type="journal article" date="2019" name="Int. J. Syst. Evol. Microbiol.">
        <title>The Global Catalogue of Microorganisms (GCM) 10K type strain sequencing project: providing services to taxonomists for standard genome sequencing and annotation.</title>
        <authorList>
            <consortium name="The Broad Institute Genomics Platform"/>
            <consortium name="The Broad Institute Genome Sequencing Center for Infectious Disease"/>
            <person name="Wu L."/>
            <person name="Ma J."/>
        </authorList>
    </citation>
    <scope>NUCLEOTIDE SEQUENCE [LARGE SCALE GENOMIC DNA]</scope>
    <source>
        <strain evidence="3">CGMCC 1.12702</strain>
    </source>
</reference>
<sequence length="188" mass="20634">MAMQAEFDAAVEDGKPFVFAIGCLFAAWREMAKQDDGRLTLVNYALSVGLLIPMAALQFHQAVRVLISLEHGPSRDMLDAGIGQNPYLTWSQNSAMPVLLVMWLLPAVAHLGLAWVLVERDWPRVVKFGAIIGAAMMTLWLFTAVLMLDLSPLGAQMTRLIVELAGVLGIARWHARIVSNASPEQLAR</sequence>
<comment type="caution">
    <text evidence="2">The sequence shown here is derived from an EMBL/GenBank/DDBJ whole genome shotgun (WGS) entry which is preliminary data.</text>
</comment>
<protein>
    <recommendedName>
        <fullName evidence="4">Yip1 domain-containing protein</fullName>
    </recommendedName>
</protein>
<feature type="transmembrane region" description="Helical" evidence="1">
    <location>
        <begin position="41"/>
        <end position="59"/>
    </location>
</feature>
<evidence type="ECO:0000313" key="2">
    <source>
        <dbReference type="EMBL" id="MFD1950308.1"/>
    </source>
</evidence>
<evidence type="ECO:0008006" key="4">
    <source>
        <dbReference type="Google" id="ProtNLM"/>
    </source>
</evidence>
<dbReference type="Proteomes" id="UP001597400">
    <property type="component" value="Unassembled WGS sequence"/>
</dbReference>
<keyword evidence="1" id="KW-0812">Transmembrane</keyword>
<dbReference type="EMBL" id="JBHUGS010000002">
    <property type="protein sequence ID" value="MFD1950308.1"/>
    <property type="molecule type" value="Genomic_DNA"/>
</dbReference>
<feature type="transmembrane region" description="Helical" evidence="1">
    <location>
        <begin position="125"/>
        <end position="148"/>
    </location>
</feature>
<keyword evidence="1" id="KW-0472">Membrane</keyword>
<keyword evidence="3" id="KW-1185">Reference proteome</keyword>
<proteinExistence type="predicted"/>
<accession>A0ABW4TUT2</accession>
<evidence type="ECO:0000256" key="1">
    <source>
        <dbReference type="SAM" id="Phobius"/>
    </source>
</evidence>
<keyword evidence="1" id="KW-1133">Transmembrane helix</keyword>
<gene>
    <name evidence="2" type="ORF">ACFSGX_05965</name>
</gene>